<evidence type="ECO:0000313" key="3">
    <source>
        <dbReference type="Proteomes" id="UP000034795"/>
    </source>
</evidence>
<dbReference type="SMART" id="SM00318">
    <property type="entry name" value="SNc"/>
    <property type="match status" value="1"/>
</dbReference>
<sequence length="232" mass="26413">MPIFSFKSILPLCAFLLSLLSFFIYGVHRSEKTDQTKIQFTVAETHPMTTMDSALQTNVISLVSCSETKLQSQLAHRRIPVPMEWIEIDDGDTFSIWWPEDVETVRILGIDTAEVAHDIPKMDDQPYGPDARGFMQGVLAMANKVEIERADCLDKYGRTLAYVFFDDRNYSALVVQARLAYETVTDPRFGDNGFPEYASEVLEAADAVVLPHLEETPSHFRKRMREKYPVLP</sequence>
<dbReference type="InterPro" id="IPR016071">
    <property type="entry name" value="Staphylococal_nuclease_OB-fold"/>
</dbReference>
<name>A0A0G1SEG3_9BACT</name>
<dbReference type="InterPro" id="IPR035437">
    <property type="entry name" value="SNase_OB-fold_sf"/>
</dbReference>
<dbReference type="GO" id="GO:0004518">
    <property type="term" value="F:nuclease activity"/>
    <property type="evidence" value="ECO:0007669"/>
    <property type="project" value="InterPro"/>
</dbReference>
<protein>
    <recommendedName>
        <fullName evidence="1">TNase-like domain-containing protein</fullName>
    </recommendedName>
</protein>
<comment type="caution">
    <text evidence="2">The sequence shown here is derived from an EMBL/GenBank/DDBJ whole genome shotgun (WGS) entry which is preliminary data.</text>
</comment>
<dbReference type="Gene3D" id="2.40.50.90">
    <property type="match status" value="1"/>
</dbReference>
<dbReference type="PROSITE" id="PS01284">
    <property type="entry name" value="TNASE_2"/>
    <property type="match status" value="1"/>
</dbReference>
<dbReference type="Proteomes" id="UP000034795">
    <property type="component" value="Unassembled WGS sequence"/>
</dbReference>
<feature type="domain" description="TNase-like" evidence="1">
    <location>
        <begin position="88"/>
        <end position="180"/>
    </location>
</feature>
<evidence type="ECO:0000259" key="1">
    <source>
        <dbReference type="PROSITE" id="PS50830"/>
    </source>
</evidence>
<dbReference type="EMBL" id="LCMS01000016">
    <property type="protein sequence ID" value="KKU40483.1"/>
    <property type="molecule type" value="Genomic_DNA"/>
</dbReference>
<dbReference type="AlphaFoldDB" id="A0A0G1SEG3"/>
<proteinExistence type="predicted"/>
<dbReference type="GO" id="GO:0003676">
    <property type="term" value="F:nucleic acid binding"/>
    <property type="evidence" value="ECO:0007669"/>
    <property type="project" value="InterPro"/>
</dbReference>
<gene>
    <name evidence="2" type="ORF">UX57_C0016G0016</name>
</gene>
<dbReference type="Pfam" id="PF00565">
    <property type="entry name" value="SNase"/>
    <property type="match status" value="1"/>
</dbReference>
<dbReference type="STRING" id="1618994.UX57_C0016G0016"/>
<organism evidence="2 3">
    <name type="scientific">Candidatus Uhrbacteria bacterium GW2011_GWE2_46_68</name>
    <dbReference type="NCBI Taxonomy" id="1618994"/>
    <lineage>
        <taxon>Bacteria</taxon>
        <taxon>Candidatus Uhriibacteriota</taxon>
    </lineage>
</organism>
<reference evidence="2 3" key="1">
    <citation type="journal article" date="2015" name="Nature">
        <title>rRNA introns, odd ribosomes, and small enigmatic genomes across a large radiation of phyla.</title>
        <authorList>
            <person name="Brown C.T."/>
            <person name="Hug L.A."/>
            <person name="Thomas B.C."/>
            <person name="Sharon I."/>
            <person name="Castelle C.J."/>
            <person name="Singh A."/>
            <person name="Wilkins M.J."/>
            <person name="Williams K.H."/>
            <person name="Banfield J.F."/>
        </authorList>
    </citation>
    <scope>NUCLEOTIDE SEQUENCE [LARGE SCALE GENOMIC DNA]</scope>
</reference>
<evidence type="ECO:0000313" key="2">
    <source>
        <dbReference type="EMBL" id="KKU40483.1"/>
    </source>
</evidence>
<dbReference type="InterPro" id="IPR002071">
    <property type="entry name" value="Thermonucl_AS"/>
</dbReference>
<dbReference type="PROSITE" id="PS50830">
    <property type="entry name" value="TNASE_3"/>
    <property type="match status" value="1"/>
</dbReference>
<dbReference type="SUPFAM" id="SSF50199">
    <property type="entry name" value="Staphylococcal nuclease"/>
    <property type="match status" value="1"/>
</dbReference>
<accession>A0A0G1SEG3</accession>